<feature type="domain" description="Aldehyde dehydrogenase" evidence="3">
    <location>
        <begin position="12"/>
        <end position="464"/>
    </location>
</feature>
<accession>A0A0N1FJ26</accession>
<evidence type="ECO:0000313" key="4">
    <source>
        <dbReference type="EMBL" id="KPH81426.1"/>
    </source>
</evidence>
<comment type="caution">
    <text evidence="4">The sequence shown here is derived from an EMBL/GenBank/DDBJ whole genome shotgun (WGS) entry which is preliminary data.</text>
</comment>
<dbReference type="GO" id="GO:0004777">
    <property type="term" value="F:succinate-semialdehyde dehydrogenase (NAD+) activity"/>
    <property type="evidence" value="ECO:0007669"/>
    <property type="project" value="TreeGrafter"/>
</dbReference>
<keyword evidence="2" id="KW-0560">Oxidoreductase</keyword>
<evidence type="ECO:0000313" key="5">
    <source>
        <dbReference type="Proteomes" id="UP000037822"/>
    </source>
</evidence>
<evidence type="ECO:0000256" key="1">
    <source>
        <dbReference type="ARBA" id="ARBA00009986"/>
    </source>
</evidence>
<dbReference type="Pfam" id="PF00171">
    <property type="entry name" value="Aldedh"/>
    <property type="match status" value="1"/>
</dbReference>
<dbReference type="SUPFAM" id="SSF53720">
    <property type="entry name" value="ALDH-like"/>
    <property type="match status" value="1"/>
</dbReference>
<dbReference type="InterPro" id="IPR050740">
    <property type="entry name" value="Aldehyde_DH_Superfamily"/>
</dbReference>
<dbReference type="CDD" id="cd07103">
    <property type="entry name" value="ALDH_F5_SSADH_GabD"/>
    <property type="match status" value="1"/>
</dbReference>
<dbReference type="Gene3D" id="3.40.309.10">
    <property type="entry name" value="Aldehyde Dehydrogenase, Chain A, domain 2"/>
    <property type="match status" value="1"/>
</dbReference>
<name>A0A0N1FJ26_9HYPH</name>
<dbReference type="EMBL" id="LGSZ01000029">
    <property type="protein sequence ID" value="KPH81426.1"/>
    <property type="molecule type" value="Genomic_DNA"/>
</dbReference>
<dbReference type="PANTHER" id="PTHR43353">
    <property type="entry name" value="SUCCINATE-SEMIALDEHYDE DEHYDROGENASE, MITOCHONDRIAL"/>
    <property type="match status" value="1"/>
</dbReference>
<dbReference type="PATRIC" id="fig|1526658.3.peg.2722"/>
<organism evidence="4 5">
    <name type="scientific">Bosea vaviloviae</name>
    <dbReference type="NCBI Taxonomy" id="1526658"/>
    <lineage>
        <taxon>Bacteria</taxon>
        <taxon>Pseudomonadati</taxon>
        <taxon>Pseudomonadota</taxon>
        <taxon>Alphaproteobacteria</taxon>
        <taxon>Hyphomicrobiales</taxon>
        <taxon>Boseaceae</taxon>
        <taxon>Bosea</taxon>
    </lineage>
</organism>
<dbReference type="InterPro" id="IPR016161">
    <property type="entry name" value="Ald_DH/histidinol_DH"/>
</dbReference>
<dbReference type="InterPro" id="IPR016163">
    <property type="entry name" value="Ald_DH_C"/>
</dbReference>
<dbReference type="AlphaFoldDB" id="A0A0N1FJ26"/>
<protein>
    <submittedName>
        <fullName evidence="4">Aldehyde dehydrogenase</fullName>
    </submittedName>
</protein>
<comment type="similarity">
    <text evidence="1">Belongs to the aldehyde dehydrogenase family.</text>
</comment>
<dbReference type="InterPro" id="IPR016162">
    <property type="entry name" value="Ald_DH_N"/>
</dbReference>
<evidence type="ECO:0000256" key="2">
    <source>
        <dbReference type="ARBA" id="ARBA00023002"/>
    </source>
</evidence>
<evidence type="ECO:0000259" key="3">
    <source>
        <dbReference type="Pfam" id="PF00171"/>
    </source>
</evidence>
<dbReference type="PANTHER" id="PTHR43353:SF5">
    <property type="entry name" value="SUCCINATE-SEMIALDEHYDE DEHYDROGENASE, MITOCHONDRIAL"/>
    <property type="match status" value="1"/>
</dbReference>
<dbReference type="GO" id="GO:0009450">
    <property type="term" value="P:gamma-aminobutyric acid catabolic process"/>
    <property type="evidence" value="ECO:0007669"/>
    <property type="project" value="TreeGrafter"/>
</dbReference>
<proteinExistence type="inferred from homology"/>
<reference evidence="4 5" key="1">
    <citation type="submission" date="2015-07" db="EMBL/GenBank/DDBJ databases">
        <title>Whole genome sequencing of Bosea vaviloviae isolated from cave pool.</title>
        <authorList>
            <person name="Tan N.E.H."/>
            <person name="Lee Y.P."/>
            <person name="Gan H.M."/>
            <person name="Barton H."/>
            <person name="Savka M.A."/>
        </authorList>
    </citation>
    <scope>NUCLEOTIDE SEQUENCE [LARGE SCALE GENOMIC DNA]</scope>
    <source>
        <strain evidence="4 5">SD260</strain>
    </source>
</reference>
<dbReference type="InterPro" id="IPR015590">
    <property type="entry name" value="Aldehyde_DH_dom"/>
</dbReference>
<dbReference type="Gene3D" id="3.40.605.10">
    <property type="entry name" value="Aldehyde Dehydrogenase, Chain A, domain 1"/>
    <property type="match status" value="1"/>
</dbReference>
<gene>
    <name evidence="4" type="ORF">AE618_08495</name>
</gene>
<dbReference type="FunFam" id="3.40.605.10:FF:000007">
    <property type="entry name" value="NAD/NADP-dependent betaine aldehyde dehydrogenase"/>
    <property type="match status" value="1"/>
</dbReference>
<keyword evidence="5" id="KW-1185">Reference proteome</keyword>
<dbReference type="Proteomes" id="UP000037822">
    <property type="component" value="Unassembled WGS sequence"/>
</dbReference>
<dbReference type="FunFam" id="3.40.309.10:FF:000009">
    <property type="entry name" value="Aldehyde dehydrogenase A"/>
    <property type="match status" value="1"/>
</dbReference>
<sequence>MLIAGSRRPGLDRISIIDPSTEQVIGSVAKASAADLDEALAAAEAGFRFWKREATAKRAEVLIRAASLLRERIDEIATDLTREQGRVLAQSRLEIALCAETFEWFAGEALRNYGRILPARIAGARQMVVPEPIGPVVALTPWNFPALLAARKIAPAIAAGCSVILKPAEETPACAFALGQALLDAGLPKEVLSIVFGDPGQISSHLIDSAVIRKITFTGSVPVGKLLAAQAGRHAKPCTLELGGHAPVIVAEDADVAAAAAISAIGKTRNAGQVCTSPTRFYVQQRIRDEFVERFAANLNGITVGDGLDPSSDMGALANERRLLAMQDIVNDARSRGAEVVTGGNRIGNRGYFFQPTLLTSVAGDALAMQTEPFGPIAIVSTFDDLDEGIALANQSPVGLAGYAFTRSAGTAVRLQEELEVGMVGINSFAVSHTEAPFGGVKDSGYGYEGGLEGFAGYVHHKYVNHVGG</sequence>